<dbReference type="InterPro" id="IPR036291">
    <property type="entry name" value="NAD(P)-bd_dom_sf"/>
</dbReference>
<dbReference type="InterPro" id="IPR051911">
    <property type="entry name" value="SDR_oxidoreductase"/>
</dbReference>
<protein>
    <submittedName>
        <fullName evidence="5">Uncharacterized protein</fullName>
    </submittedName>
</protein>
<comment type="caution">
    <text evidence="5">The sequence shown here is derived from an EMBL/GenBank/DDBJ whole genome shotgun (WGS) entry which is preliminary data.</text>
</comment>
<dbReference type="Pfam" id="PF00106">
    <property type="entry name" value="adh_short"/>
    <property type="match status" value="1"/>
</dbReference>
<dbReference type="PANTHER" id="PTHR43976">
    <property type="entry name" value="SHORT CHAIN DEHYDROGENASE"/>
    <property type="match status" value="1"/>
</dbReference>
<dbReference type="PANTHER" id="PTHR43976:SF16">
    <property type="entry name" value="SHORT-CHAIN DEHYDROGENASE_REDUCTASE FAMILY PROTEIN"/>
    <property type="match status" value="1"/>
</dbReference>
<name>A0A8H5BFU0_9AGAR</name>
<dbReference type="EMBL" id="JAACJJ010000028">
    <property type="protein sequence ID" value="KAF5322278.1"/>
    <property type="molecule type" value="Genomic_DNA"/>
</dbReference>
<dbReference type="PRINTS" id="PR00080">
    <property type="entry name" value="SDRFAMILY"/>
</dbReference>
<reference evidence="5 6" key="1">
    <citation type="journal article" date="2020" name="ISME J.">
        <title>Uncovering the hidden diversity of litter-decomposition mechanisms in mushroom-forming fungi.</title>
        <authorList>
            <person name="Floudas D."/>
            <person name="Bentzer J."/>
            <person name="Ahren D."/>
            <person name="Johansson T."/>
            <person name="Persson P."/>
            <person name="Tunlid A."/>
        </authorList>
    </citation>
    <scope>NUCLEOTIDE SEQUENCE [LARGE SCALE GENOMIC DNA]</scope>
    <source>
        <strain evidence="5 6">CBS 101986</strain>
    </source>
</reference>
<evidence type="ECO:0000256" key="4">
    <source>
        <dbReference type="RuleBase" id="RU000363"/>
    </source>
</evidence>
<dbReference type="GO" id="GO:0016491">
    <property type="term" value="F:oxidoreductase activity"/>
    <property type="evidence" value="ECO:0007669"/>
    <property type="project" value="UniProtKB-KW"/>
</dbReference>
<evidence type="ECO:0000313" key="5">
    <source>
        <dbReference type="EMBL" id="KAF5322278.1"/>
    </source>
</evidence>
<dbReference type="SUPFAM" id="SSF51735">
    <property type="entry name" value="NAD(P)-binding Rossmann-fold domains"/>
    <property type="match status" value="1"/>
</dbReference>
<gene>
    <name evidence="5" type="ORF">D9619_001900</name>
</gene>
<evidence type="ECO:0000313" key="6">
    <source>
        <dbReference type="Proteomes" id="UP000567179"/>
    </source>
</evidence>
<sequence length="294" mass="31663">MSSNSESKVWLVTGASSGFGKSVVEYALAHGDKVSATARRPSALDDLTAKYPASQLIVLPLEVTDPSAIATVFANTVDAFGRIDIVYNNAGYGVFSEVEATPDDVARGQFEVNFWGAVNVSREAVRVFRDVNKPTGGRLLQASSNASLIVHPLMAYYSASKWALEGFSEALSKELDPSWNIKIILLQIGSFATNAAPLALQSEIPIHSAYAQLPPGSTVRATREYLATQFVDGQPGDPDKAGREIYNIGLDGSIEVLHIPFGQDALSDAQERVDHIKDSIEQTAKFSLDLKRSS</sequence>
<evidence type="ECO:0000256" key="2">
    <source>
        <dbReference type="ARBA" id="ARBA00022857"/>
    </source>
</evidence>
<dbReference type="PROSITE" id="PS00061">
    <property type="entry name" value="ADH_SHORT"/>
    <property type="match status" value="1"/>
</dbReference>
<keyword evidence="6" id="KW-1185">Reference proteome</keyword>
<evidence type="ECO:0000256" key="1">
    <source>
        <dbReference type="ARBA" id="ARBA00006484"/>
    </source>
</evidence>
<dbReference type="AlphaFoldDB" id="A0A8H5BFU0"/>
<dbReference type="Gene3D" id="3.40.50.720">
    <property type="entry name" value="NAD(P)-binding Rossmann-like Domain"/>
    <property type="match status" value="1"/>
</dbReference>
<dbReference type="OrthoDB" id="1274115at2759"/>
<evidence type="ECO:0000256" key="3">
    <source>
        <dbReference type="ARBA" id="ARBA00023002"/>
    </source>
</evidence>
<keyword evidence="2" id="KW-0521">NADP</keyword>
<dbReference type="InterPro" id="IPR002347">
    <property type="entry name" value="SDR_fam"/>
</dbReference>
<dbReference type="InterPro" id="IPR020904">
    <property type="entry name" value="Sc_DH/Rdtase_CS"/>
</dbReference>
<dbReference type="CDD" id="cd05374">
    <property type="entry name" value="17beta-HSD-like_SDR_c"/>
    <property type="match status" value="1"/>
</dbReference>
<proteinExistence type="inferred from homology"/>
<keyword evidence="3" id="KW-0560">Oxidoreductase</keyword>
<organism evidence="5 6">
    <name type="scientific">Psilocybe cf. subviscida</name>
    <dbReference type="NCBI Taxonomy" id="2480587"/>
    <lineage>
        <taxon>Eukaryota</taxon>
        <taxon>Fungi</taxon>
        <taxon>Dikarya</taxon>
        <taxon>Basidiomycota</taxon>
        <taxon>Agaricomycotina</taxon>
        <taxon>Agaricomycetes</taxon>
        <taxon>Agaricomycetidae</taxon>
        <taxon>Agaricales</taxon>
        <taxon>Agaricineae</taxon>
        <taxon>Strophariaceae</taxon>
        <taxon>Psilocybe</taxon>
    </lineage>
</organism>
<dbReference type="PRINTS" id="PR00081">
    <property type="entry name" value="GDHRDH"/>
</dbReference>
<dbReference type="Proteomes" id="UP000567179">
    <property type="component" value="Unassembled WGS sequence"/>
</dbReference>
<accession>A0A8H5BFU0</accession>
<comment type="similarity">
    <text evidence="1 4">Belongs to the short-chain dehydrogenases/reductases (SDR) family.</text>
</comment>